<proteinExistence type="predicted"/>
<sequence>MGSGQSCGAGDNEKTTITKSKSYVEELLHIKQANFLNSNSVESKEEIQSRRERILKALTDRKPVKPYAVQLLEARAANKSELSIPETFQAPIVNTDAQSKRLQGQKNVKESDQKSRILQRIAARRKSKRPVNNTSLSPTVRCSSATAARGPSATDINALPISTNTSPVRTNRPPAAKTPPPPTVYSSTPPASNKATQYDPPAKVSFLSRASQSSSLGSSVDSAIQVTPTVQSSLQQTVRLSEPKIYVQPSAPPPPKILPPPPKILSPPPMRLSIQPPLSVRQSISAAFSRPSPSSALDYSIAPSPPSFSDLLENVCKDKLNQNKPSNWRPASLMEQKKRYFDQDPVPLISSPIKSISGQKLLTIGEKQPLDFDSDVSYRKRHTAAVDRITDSLMANWVRKKTSAELLGADEKELSLLTYSESKRPEVPHFPVRGKGHINQECSNHGDALALKASLPSVRFGKSRHSLLRCESRSEKRCIKHQDNKNLI</sequence>
<evidence type="ECO:0000313" key="3">
    <source>
        <dbReference type="Proteomes" id="UP001152798"/>
    </source>
</evidence>
<name>A0A9P0H1W5_NEZVI</name>
<dbReference type="AlphaFoldDB" id="A0A9P0H1W5"/>
<keyword evidence="3" id="KW-1185">Reference proteome</keyword>
<reference evidence="2" key="1">
    <citation type="submission" date="2022-01" db="EMBL/GenBank/DDBJ databases">
        <authorList>
            <person name="King R."/>
        </authorList>
    </citation>
    <scope>NUCLEOTIDE SEQUENCE</scope>
</reference>
<organism evidence="2 3">
    <name type="scientific">Nezara viridula</name>
    <name type="common">Southern green stink bug</name>
    <name type="synonym">Cimex viridulus</name>
    <dbReference type="NCBI Taxonomy" id="85310"/>
    <lineage>
        <taxon>Eukaryota</taxon>
        <taxon>Metazoa</taxon>
        <taxon>Ecdysozoa</taxon>
        <taxon>Arthropoda</taxon>
        <taxon>Hexapoda</taxon>
        <taxon>Insecta</taxon>
        <taxon>Pterygota</taxon>
        <taxon>Neoptera</taxon>
        <taxon>Paraneoptera</taxon>
        <taxon>Hemiptera</taxon>
        <taxon>Heteroptera</taxon>
        <taxon>Panheteroptera</taxon>
        <taxon>Pentatomomorpha</taxon>
        <taxon>Pentatomoidea</taxon>
        <taxon>Pentatomidae</taxon>
        <taxon>Pentatominae</taxon>
        <taxon>Nezara</taxon>
    </lineage>
</organism>
<gene>
    <name evidence="2" type="ORF">NEZAVI_LOCUS762</name>
</gene>
<evidence type="ECO:0000256" key="1">
    <source>
        <dbReference type="SAM" id="MobiDB-lite"/>
    </source>
</evidence>
<feature type="region of interest" description="Disordered" evidence="1">
    <location>
        <begin position="95"/>
        <end position="199"/>
    </location>
</feature>
<evidence type="ECO:0000313" key="2">
    <source>
        <dbReference type="EMBL" id="CAH1389342.1"/>
    </source>
</evidence>
<dbReference type="OrthoDB" id="6627474at2759"/>
<dbReference type="EMBL" id="OV725077">
    <property type="protein sequence ID" value="CAH1389342.1"/>
    <property type="molecule type" value="Genomic_DNA"/>
</dbReference>
<dbReference type="Proteomes" id="UP001152798">
    <property type="component" value="Chromosome 1"/>
</dbReference>
<protein>
    <submittedName>
        <fullName evidence="2">Uncharacterized protein</fullName>
    </submittedName>
</protein>
<feature type="compositionally biased region" description="Polar residues" evidence="1">
    <location>
        <begin position="95"/>
        <end position="106"/>
    </location>
</feature>
<feature type="compositionally biased region" description="Polar residues" evidence="1">
    <location>
        <begin position="130"/>
        <end position="146"/>
    </location>
</feature>
<accession>A0A9P0H1W5</accession>
<feature type="compositionally biased region" description="Polar residues" evidence="1">
    <location>
        <begin position="160"/>
        <end position="169"/>
    </location>
</feature>